<reference evidence="1" key="1">
    <citation type="submission" date="2018-02" db="EMBL/GenBank/DDBJ databases">
        <title>Rhizophora mucronata_Transcriptome.</title>
        <authorList>
            <person name="Meera S.P."/>
            <person name="Sreeshan A."/>
            <person name="Augustine A."/>
        </authorList>
    </citation>
    <scope>NUCLEOTIDE SEQUENCE</scope>
    <source>
        <tissue evidence="1">Leaf</tissue>
    </source>
</reference>
<proteinExistence type="predicted"/>
<dbReference type="EMBL" id="GGEC01032239">
    <property type="protein sequence ID" value="MBX12723.1"/>
    <property type="molecule type" value="Transcribed_RNA"/>
</dbReference>
<dbReference type="AlphaFoldDB" id="A0A2P2L438"/>
<evidence type="ECO:0000313" key="1">
    <source>
        <dbReference type="EMBL" id="MBX12723.1"/>
    </source>
</evidence>
<accession>A0A2P2L438</accession>
<sequence>MQCHQQITTKTVLNDGTFLQGKTHSNAETAVRSNQFNN</sequence>
<protein>
    <submittedName>
        <fullName evidence="1">Uncharacterized protein</fullName>
    </submittedName>
</protein>
<organism evidence="1">
    <name type="scientific">Rhizophora mucronata</name>
    <name type="common">Asiatic mangrove</name>
    <dbReference type="NCBI Taxonomy" id="61149"/>
    <lineage>
        <taxon>Eukaryota</taxon>
        <taxon>Viridiplantae</taxon>
        <taxon>Streptophyta</taxon>
        <taxon>Embryophyta</taxon>
        <taxon>Tracheophyta</taxon>
        <taxon>Spermatophyta</taxon>
        <taxon>Magnoliopsida</taxon>
        <taxon>eudicotyledons</taxon>
        <taxon>Gunneridae</taxon>
        <taxon>Pentapetalae</taxon>
        <taxon>rosids</taxon>
        <taxon>fabids</taxon>
        <taxon>Malpighiales</taxon>
        <taxon>Rhizophoraceae</taxon>
        <taxon>Rhizophora</taxon>
    </lineage>
</organism>
<name>A0A2P2L438_RHIMU</name>